<dbReference type="AlphaFoldDB" id="A0A939QMR9"/>
<evidence type="ECO:0000256" key="1">
    <source>
        <dbReference type="ARBA" id="ARBA00022729"/>
    </source>
</evidence>
<dbReference type="Proteomes" id="UP000668403">
    <property type="component" value="Unassembled WGS sequence"/>
</dbReference>
<dbReference type="PROSITE" id="PS51257">
    <property type="entry name" value="PROKAR_LIPOPROTEIN"/>
    <property type="match status" value="1"/>
</dbReference>
<reference evidence="3" key="1">
    <citation type="submission" date="2021-03" db="EMBL/GenBank/DDBJ databases">
        <title>Leucobacter chromiisoli sp. nov., isolated from chromium-containing soil of chemical plant.</title>
        <authorList>
            <person name="Xu Z."/>
        </authorList>
    </citation>
    <scope>NUCLEOTIDE SEQUENCE</scope>
    <source>
        <strain evidence="3">K 70/01</strain>
    </source>
</reference>
<dbReference type="RefSeq" id="WP_208240037.1">
    <property type="nucleotide sequence ID" value="NZ_BAAAQU010000002.1"/>
</dbReference>
<dbReference type="Gene3D" id="3.40.190.10">
    <property type="entry name" value="Periplasmic binding protein-like II"/>
    <property type="match status" value="2"/>
</dbReference>
<keyword evidence="4" id="KW-1185">Reference proteome</keyword>
<dbReference type="Pfam" id="PF13531">
    <property type="entry name" value="SBP_bac_11"/>
    <property type="match status" value="1"/>
</dbReference>
<evidence type="ECO:0000256" key="2">
    <source>
        <dbReference type="SAM" id="SignalP"/>
    </source>
</evidence>
<evidence type="ECO:0000313" key="4">
    <source>
        <dbReference type="Proteomes" id="UP000668403"/>
    </source>
</evidence>
<feature type="signal peptide" evidence="2">
    <location>
        <begin position="1"/>
        <end position="23"/>
    </location>
</feature>
<dbReference type="PANTHER" id="PTHR30006">
    <property type="entry name" value="THIAMINE-BINDING PERIPLASMIC PROTEIN-RELATED"/>
    <property type="match status" value="1"/>
</dbReference>
<comment type="caution">
    <text evidence="3">The sequence shown here is derived from an EMBL/GenBank/DDBJ whole genome shotgun (WGS) entry which is preliminary data.</text>
</comment>
<protein>
    <submittedName>
        <fullName evidence="3">ABC transporter substrate-binding protein</fullName>
    </submittedName>
</protein>
<gene>
    <name evidence="3" type="ORF">J4H85_12275</name>
</gene>
<sequence>MRRRTGRAHASCALASASIVMLALSGCAPSSTQEISVRTVDLGIPDEDYSLEALIAAAQDEGPLVVSDTTGKIVDIAAAFEAEYGIPTTGTKLTGQEQVEIASREAQAGSVRTDVLLMTASEAAVADLIPQEVVTSWMPPDLVDEVPAEFQEPLMVTQEPMLIAYNTEASPDGCPIDNIWQLTDGPFSDRFVTPDPLLYAYQTSWYNQMEENHDAEVADAYADAYGEPLETVEESATAEWVKRLAESKPLVTNDDDDSAAAVGAPGQENPFIGIMSAAKFRDNAEKGYALAICSGLDPWAGLAYTKAGVIATGTASPNAAKLFIRYMLTEAGIGPQVADGKISTNTTVPIPDDEPSGVAAVWDEILVFDSASLESDYFRAQDWADFWRIHNR</sequence>
<keyword evidence="1 2" id="KW-0732">Signal</keyword>
<name>A0A939QMR9_9MICO</name>
<dbReference type="EMBL" id="JAGFBF010000005">
    <property type="protein sequence ID" value="MBO2990771.1"/>
    <property type="molecule type" value="Genomic_DNA"/>
</dbReference>
<evidence type="ECO:0000313" key="3">
    <source>
        <dbReference type="EMBL" id="MBO2990771.1"/>
    </source>
</evidence>
<feature type="chain" id="PRO_5039676187" evidence="2">
    <location>
        <begin position="24"/>
        <end position="392"/>
    </location>
</feature>
<accession>A0A939QMR9</accession>
<dbReference type="SUPFAM" id="SSF53850">
    <property type="entry name" value="Periplasmic binding protein-like II"/>
    <property type="match status" value="1"/>
</dbReference>
<organism evidence="3 4">
    <name type="scientific">Leucobacter tardus</name>
    <dbReference type="NCBI Taxonomy" id="501483"/>
    <lineage>
        <taxon>Bacteria</taxon>
        <taxon>Bacillati</taxon>
        <taxon>Actinomycetota</taxon>
        <taxon>Actinomycetes</taxon>
        <taxon>Micrococcales</taxon>
        <taxon>Microbacteriaceae</taxon>
        <taxon>Leucobacter</taxon>
    </lineage>
</organism>
<proteinExistence type="predicted"/>